<accession>A0A855X650</accession>
<feature type="binding site" evidence="13">
    <location>
        <position position="137"/>
    </location>
    <ligand>
        <name>sn-glycerol 3-phosphate</name>
        <dbReference type="ChEBI" id="CHEBI:57597"/>
    </ligand>
</feature>
<evidence type="ECO:0000256" key="4">
    <source>
        <dbReference type="ARBA" id="ARBA00023002"/>
    </source>
</evidence>
<feature type="binding site" evidence="13">
    <location>
        <position position="141"/>
    </location>
    <ligand>
        <name>NADPH</name>
        <dbReference type="ChEBI" id="CHEBI:57783"/>
    </ligand>
</feature>
<evidence type="ECO:0000256" key="6">
    <source>
        <dbReference type="ARBA" id="ARBA00023098"/>
    </source>
</evidence>
<dbReference type="SUPFAM" id="SSF48179">
    <property type="entry name" value="6-phosphogluconate dehydrogenase C-terminal domain-like"/>
    <property type="match status" value="1"/>
</dbReference>
<evidence type="ECO:0000259" key="19">
    <source>
        <dbReference type="Pfam" id="PF07479"/>
    </source>
</evidence>
<dbReference type="GO" id="GO:0051287">
    <property type="term" value="F:NAD binding"/>
    <property type="evidence" value="ECO:0007669"/>
    <property type="project" value="InterPro"/>
</dbReference>
<dbReference type="PROSITE" id="PS00957">
    <property type="entry name" value="NAD_G3PDH"/>
    <property type="match status" value="1"/>
</dbReference>
<keyword evidence="6 13" id="KW-0443">Lipid metabolism</keyword>
<dbReference type="GO" id="GO:0005975">
    <property type="term" value="P:carbohydrate metabolic process"/>
    <property type="evidence" value="ECO:0007669"/>
    <property type="project" value="InterPro"/>
</dbReference>
<dbReference type="Gene3D" id="3.40.50.720">
    <property type="entry name" value="NAD(P)-binding Rossmann-like Domain"/>
    <property type="match status" value="1"/>
</dbReference>
<feature type="binding site" evidence="16">
    <location>
        <position position="256"/>
    </location>
    <ligand>
        <name>NAD(+)</name>
        <dbReference type="ChEBI" id="CHEBI:57540"/>
    </ligand>
</feature>
<feature type="binding site" evidence="13">
    <location>
        <position position="12"/>
    </location>
    <ligand>
        <name>NADPH</name>
        <dbReference type="ChEBI" id="CHEBI:57783"/>
    </ligand>
</feature>
<keyword evidence="13" id="KW-0547">Nucleotide-binding</keyword>
<dbReference type="InterPro" id="IPR008927">
    <property type="entry name" value="6-PGluconate_DH-like_C_sf"/>
</dbReference>
<evidence type="ECO:0000256" key="9">
    <source>
        <dbReference type="ARBA" id="ARBA00052716"/>
    </source>
</evidence>
<proteinExistence type="inferred from homology"/>
<feature type="binding site" evidence="13">
    <location>
        <position position="245"/>
    </location>
    <ligand>
        <name>sn-glycerol 3-phosphate</name>
        <dbReference type="ChEBI" id="CHEBI:57597"/>
    </ligand>
</feature>
<dbReference type="InterPro" id="IPR006109">
    <property type="entry name" value="G3P_DH_NAD-dep_C"/>
</dbReference>
<feature type="binding site" evidence="13">
    <location>
        <position position="257"/>
    </location>
    <ligand>
        <name>sn-glycerol 3-phosphate</name>
        <dbReference type="ChEBI" id="CHEBI:57597"/>
    </ligand>
</feature>
<feature type="binding site" evidence="13">
    <location>
        <position position="255"/>
    </location>
    <ligand>
        <name>sn-glycerol 3-phosphate</name>
        <dbReference type="ChEBI" id="CHEBI:57597"/>
    </ligand>
</feature>
<dbReference type="Proteomes" id="UP000250918">
    <property type="component" value="Unassembled WGS sequence"/>
</dbReference>
<comment type="catalytic activity">
    <reaction evidence="13">
        <text>sn-glycerol 3-phosphate + NAD(+) = dihydroxyacetone phosphate + NADH + H(+)</text>
        <dbReference type="Rhea" id="RHEA:11092"/>
        <dbReference type="ChEBI" id="CHEBI:15378"/>
        <dbReference type="ChEBI" id="CHEBI:57540"/>
        <dbReference type="ChEBI" id="CHEBI:57597"/>
        <dbReference type="ChEBI" id="CHEBI:57642"/>
        <dbReference type="ChEBI" id="CHEBI:57945"/>
        <dbReference type="EC" id="1.1.1.94"/>
    </reaction>
</comment>
<evidence type="ECO:0000256" key="8">
    <source>
        <dbReference type="ARBA" id="ARBA00023264"/>
    </source>
</evidence>
<dbReference type="InterPro" id="IPR013328">
    <property type="entry name" value="6PGD_dom2"/>
</dbReference>
<dbReference type="InterPro" id="IPR006168">
    <property type="entry name" value="G3P_DH_NAD-dep"/>
</dbReference>
<dbReference type="GO" id="GO:0005829">
    <property type="term" value="C:cytosol"/>
    <property type="evidence" value="ECO:0007669"/>
    <property type="project" value="TreeGrafter"/>
</dbReference>
<keyword evidence="8 13" id="KW-1208">Phospholipid metabolism</keyword>
<evidence type="ECO:0000256" key="2">
    <source>
        <dbReference type="ARBA" id="ARBA00022516"/>
    </source>
</evidence>
<evidence type="ECO:0000256" key="17">
    <source>
        <dbReference type="RuleBase" id="RU000437"/>
    </source>
</evidence>
<feature type="binding site" evidence="13">
    <location>
        <position position="280"/>
    </location>
    <ligand>
        <name>NADPH</name>
        <dbReference type="ChEBI" id="CHEBI:57783"/>
    </ligand>
</feature>
<dbReference type="SUPFAM" id="SSF51735">
    <property type="entry name" value="NAD(P)-binding Rossmann-fold domains"/>
    <property type="match status" value="1"/>
</dbReference>
<feature type="binding site" evidence="15">
    <location>
        <position position="107"/>
    </location>
    <ligand>
        <name>substrate</name>
    </ligand>
</feature>
<evidence type="ECO:0000256" key="3">
    <source>
        <dbReference type="ARBA" id="ARBA00022857"/>
    </source>
</evidence>
<evidence type="ECO:0000256" key="16">
    <source>
        <dbReference type="PIRSR" id="PIRSR000114-3"/>
    </source>
</evidence>
<gene>
    <name evidence="13" type="primary">gpsA</name>
    <name evidence="20" type="ORF">C3F09_06375</name>
</gene>
<evidence type="ECO:0000313" key="21">
    <source>
        <dbReference type="Proteomes" id="UP000250918"/>
    </source>
</evidence>
<dbReference type="FunFam" id="3.40.50.720:FF:000019">
    <property type="entry name" value="Glycerol-3-phosphate dehydrogenase [NAD(P)+]"/>
    <property type="match status" value="1"/>
</dbReference>
<evidence type="ECO:0000256" key="5">
    <source>
        <dbReference type="ARBA" id="ARBA00023027"/>
    </source>
</evidence>
<feature type="binding site" evidence="16">
    <location>
        <begin position="9"/>
        <end position="14"/>
    </location>
    <ligand>
        <name>NAD(+)</name>
        <dbReference type="ChEBI" id="CHEBI:57540"/>
    </ligand>
</feature>
<comment type="function">
    <text evidence="13">Catalyzes the reduction of the glycolytic intermediate dihydroxyacetone phosphate (DHAP) to sn-glycerol 3-phosphate (G3P), the key precursor for phospholipid synthesis.</text>
</comment>
<comment type="caution">
    <text evidence="20">The sequence shown here is derived from an EMBL/GenBank/DDBJ whole genome shotgun (WGS) entry which is preliminary data.</text>
</comment>
<dbReference type="UniPathway" id="UPA00940"/>
<feature type="binding site" evidence="13">
    <location>
        <position position="13"/>
    </location>
    <ligand>
        <name>NADPH</name>
        <dbReference type="ChEBI" id="CHEBI:57783"/>
    </ligand>
</feature>
<dbReference type="PANTHER" id="PTHR11728">
    <property type="entry name" value="GLYCEROL-3-PHOSPHATE DEHYDROGENASE"/>
    <property type="match status" value="1"/>
</dbReference>
<dbReference type="Pfam" id="PF07479">
    <property type="entry name" value="NAD_Gly3P_dh_C"/>
    <property type="match status" value="1"/>
</dbReference>
<dbReference type="PIRSF" id="PIRSF000114">
    <property type="entry name" value="Glycerol-3-P_dh"/>
    <property type="match status" value="1"/>
</dbReference>
<organism evidence="20 21">
    <name type="scientific">candidate division GN15 bacterium</name>
    <dbReference type="NCBI Taxonomy" id="2072418"/>
    <lineage>
        <taxon>Bacteria</taxon>
        <taxon>candidate division GN15</taxon>
    </lineage>
</organism>
<feature type="active site" description="Proton acceptor" evidence="13 14">
    <location>
        <position position="192"/>
    </location>
</feature>
<feature type="binding site" evidence="13">
    <location>
        <position position="256"/>
    </location>
    <ligand>
        <name>NADPH</name>
        <dbReference type="ChEBI" id="CHEBI:57783"/>
    </ligand>
</feature>
<dbReference type="InterPro" id="IPR011128">
    <property type="entry name" value="G3P_DH_NAD-dep_N"/>
</dbReference>
<feature type="binding site" evidence="13">
    <location>
        <position position="139"/>
    </location>
    <ligand>
        <name>sn-glycerol 3-phosphate</name>
        <dbReference type="ChEBI" id="CHEBI:57597"/>
    </ligand>
</feature>
<comment type="caution">
    <text evidence="13">Lacks conserved residue(s) required for the propagation of feature annotation.</text>
</comment>
<comment type="similarity">
    <text evidence="1 13 17">Belongs to the NAD-dependent glycerol-3-phosphate dehydrogenase family.</text>
</comment>
<dbReference type="GO" id="GO:0006650">
    <property type="term" value="P:glycerophospholipid metabolic process"/>
    <property type="evidence" value="ECO:0007669"/>
    <property type="project" value="UniProtKB-UniRule"/>
</dbReference>
<evidence type="ECO:0000256" key="13">
    <source>
        <dbReference type="HAMAP-Rule" id="MF_00394"/>
    </source>
</evidence>
<dbReference type="FunFam" id="1.10.1040.10:FF:000001">
    <property type="entry name" value="Glycerol-3-phosphate dehydrogenase [NAD(P)+]"/>
    <property type="match status" value="1"/>
</dbReference>
<evidence type="ECO:0000259" key="18">
    <source>
        <dbReference type="Pfam" id="PF01210"/>
    </source>
</evidence>
<keyword evidence="5 13" id="KW-0520">NAD</keyword>
<feature type="binding site" evidence="13">
    <location>
        <position position="256"/>
    </location>
    <ligand>
        <name>sn-glycerol 3-phosphate</name>
        <dbReference type="ChEBI" id="CHEBI:57597"/>
    </ligand>
</feature>
<keyword evidence="4 13" id="KW-0560">Oxidoreductase</keyword>
<protein>
    <recommendedName>
        <fullName evidence="11 13">Glycerol-3-phosphate dehydrogenase [NAD(P)+]</fullName>
        <ecNumber evidence="10 13">1.1.1.94</ecNumber>
    </recommendedName>
    <alternativeName>
        <fullName evidence="13">NAD(P)(+)-dependent glycerol-3-phosphate dehydrogenase</fullName>
    </alternativeName>
    <alternativeName>
        <fullName evidence="12 13">NAD(P)H-dependent dihydroxyacetone-phosphate reductase</fullName>
    </alternativeName>
</protein>
<evidence type="ECO:0000313" key="20">
    <source>
        <dbReference type="EMBL" id="PWB72589.1"/>
    </source>
</evidence>
<evidence type="ECO:0000256" key="14">
    <source>
        <dbReference type="PIRSR" id="PIRSR000114-1"/>
    </source>
</evidence>
<evidence type="ECO:0000256" key="10">
    <source>
        <dbReference type="ARBA" id="ARBA00066687"/>
    </source>
</evidence>
<dbReference type="NCBIfam" id="NF000942">
    <property type="entry name" value="PRK00094.1-4"/>
    <property type="match status" value="1"/>
</dbReference>
<comment type="catalytic activity">
    <reaction evidence="9">
        <text>sn-glycerol 3-phosphate + NADP(+) = dihydroxyacetone phosphate + NADPH + H(+)</text>
        <dbReference type="Rhea" id="RHEA:11096"/>
        <dbReference type="ChEBI" id="CHEBI:15378"/>
        <dbReference type="ChEBI" id="CHEBI:57597"/>
        <dbReference type="ChEBI" id="CHEBI:57642"/>
        <dbReference type="ChEBI" id="CHEBI:57783"/>
        <dbReference type="ChEBI" id="CHEBI:58349"/>
        <dbReference type="EC" id="1.1.1.94"/>
    </reaction>
    <physiologicalReaction direction="right-to-left" evidence="9">
        <dbReference type="Rhea" id="RHEA:11098"/>
    </physiologicalReaction>
</comment>
<evidence type="ECO:0000256" key="1">
    <source>
        <dbReference type="ARBA" id="ARBA00011009"/>
    </source>
</evidence>
<comment type="pathway">
    <text evidence="13">Membrane lipid metabolism; glycerophospholipid metabolism.</text>
</comment>
<feature type="binding site" evidence="13">
    <location>
        <position position="282"/>
    </location>
    <ligand>
        <name>NADPH</name>
        <dbReference type="ChEBI" id="CHEBI:57783"/>
    </ligand>
</feature>
<dbReference type="HAMAP" id="MF_00394">
    <property type="entry name" value="NAD_Glyc3P_dehydrog"/>
    <property type="match status" value="1"/>
</dbReference>
<dbReference type="EC" id="1.1.1.94" evidence="10 13"/>
<feature type="binding site" evidence="13">
    <location>
        <position position="192"/>
    </location>
    <ligand>
        <name>sn-glycerol 3-phosphate</name>
        <dbReference type="ChEBI" id="CHEBI:57597"/>
    </ligand>
</feature>
<dbReference type="GO" id="GO:0046168">
    <property type="term" value="P:glycerol-3-phosphate catabolic process"/>
    <property type="evidence" value="ECO:0007669"/>
    <property type="project" value="InterPro"/>
</dbReference>
<evidence type="ECO:0000256" key="7">
    <source>
        <dbReference type="ARBA" id="ARBA00023209"/>
    </source>
</evidence>
<dbReference type="Pfam" id="PF01210">
    <property type="entry name" value="NAD_Gly3P_dh_N"/>
    <property type="match status" value="1"/>
</dbReference>
<dbReference type="EMBL" id="PQAP01000080">
    <property type="protein sequence ID" value="PWB72589.1"/>
    <property type="molecule type" value="Genomic_DNA"/>
</dbReference>
<dbReference type="PANTHER" id="PTHR11728:SF1">
    <property type="entry name" value="GLYCEROL-3-PHOSPHATE DEHYDROGENASE [NAD(+)] 2, CHLOROPLASTIC"/>
    <property type="match status" value="1"/>
</dbReference>
<feature type="domain" description="Glycerol-3-phosphate dehydrogenase NAD-dependent N-terminal" evidence="18">
    <location>
        <begin position="5"/>
        <end position="160"/>
    </location>
</feature>
<feature type="binding site" evidence="16">
    <location>
        <position position="141"/>
    </location>
    <ligand>
        <name>NAD(+)</name>
        <dbReference type="ChEBI" id="CHEBI:57540"/>
    </ligand>
</feature>
<feature type="domain" description="Glycerol-3-phosphate dehydrogenase NAD-dependent C-terminal" evidence="19">
    <location>
        <begin position="181"/>
        <end position="321"/>
    </location>
</feature>
<sequence>MAERIAVIGAGSWGLAVARLLDANDHTVTLWAYDPREFESLNRFREIPDRLPGVKLADSIAITISLTDALRTADLAVLAVPAQYLRSVLRQCGGGIRARSGVVNLAKGIETATLKRMSEVIIEEAGISLQAVSTLSGPSHAEEVAIDMPTTVVVAGEDPDHVVHVQGLFSSQKFRVYTSADLIGVELGGALKNVIAIAAGITDGLGLGDNTKGALITRGLAEITRLGVSLGARPETFAGLSGLGDLVTTCTSRHSRNRFVGEQIGRGKKLHEILLSMTMVAEGIETTRSAYDLARRVGVDVPITAEVYRVLFENKPPTEAIAHLMGRSLKAEVWS</sequence>
<keyword evidence="13" id="KW-0963">Cytoplasm</keyword>
<dbReference type="GO" id="GO:0046167">
    <property type="term" value="P:glycerol-3-phosphate biosynthetic process"/>
    <property type="evidence" value="ECO:0007669"/>
    <property type="project" value="UniProtKB-UniRule"/>
</dbReference>
<feature type="binding site" evidence="15">
    <location>
        <begin position="256"/>
        <end position="257"/>
    </location>
    <ligand>
        <name>substrate</name>
    </ligand>
</feature>
<dbReference type="InterPro" id="IPR036291">
    <property type="entry name" value="NAD(P)-bd_dom_sf"/>
</dbReference>
<keyword evidence="2 13" id="KW-0444">Lipid biosynthesis</keyword>
<reference evidence="20 21" key="1">
    <citation type="journal article" date="2018" name="ISME J.">
        <title>A methanotrophic archaeon couples anaerobic oxidation of methane to Fe(III) reduction.</title>
        <authorList>
            <person name="Cai C."/>
            <person name="Leu A.O."/>
            <person name="Xie G.J."/>
            <person name="Guo J."/>
            <person name="Feng Y."/>
            <person name="Zhao J.X."/>
            <person name="Tyson G.W."/>
            <person name="Yuan Z."/>
            <person name="Hu S."/>
        </authorList>
    </citation>
    <scope>NUCLEOTIDE SEQUENCE [LARGE SCALE GENOMIC DNA]</scope>
    <source>
        <strain evidence="20">FeB_12</strain>
    </source>
</reference>
<dbReference type="GO" id="GO:0047952">
    <property type="term" value="F:glycerol-3-phosphate dehydrogenase [NAD(P)+] activity"/>
    <property type="evidence" value="ECO:0007669"/>
    <property type="project" value="UniProtKB-UniRule"/>
</dbReference>
<evidence type="ECO:0000256" key="15">
    <source>
        <dbReference type="PIRSR" id="PIRSR000114-2"/>
    </source>
</evidence>
<dbReference type="AlphaFoldDB" id="A0A855X650"/>
<comment type="subcellular location">
    <subcellularLocation>
        <location evidence="13">Cytoplasm</location>
    </subcellularLocation>
</comment>
<feature type="binding site" evidence="13">
    <location>
        <position position="107"/>
    </location>
    <ligand>
        <name>sn-glycerol 3-phosphate</name>
        <dbReference type="ChEBI" id="CHEBI:57597"/>
    </ligand>
</feature>
<dbReference type="PRINTS" id="PR00077">
    <property type="entry name" value="GPDHDRGNASE"/>
</dbReference>
<name>A0A855X650_9BACT</name>
<evidence type="ECO:0000256" key="11">
    <source>
        <dbReference type="ARBA" id="ARBA00069372"/>
    </source>
</evidence>
<dbReference type="GO" id="GO:0008654">
    <property type="term" value="P:phospholipid biosynthetic process"/>
    <property type="evidence" value="ECO:0007669"/>
    <property type="project" value="UniProtKB-KW"/>
</dbReference>
<keyword evidence="3 13" id="KW-0521">NADP</keyword>
<evidence type="ECO:0000256" key="12">
    <source>
        <dbReference type="ARBA" id="ARBA00080511"/>
    </source>
</evidence>
<dbReference type="Gene3D" id="1.10.1040.10">
    <property type="entry name" value="N-(1-d-carboxylethyl)-l-norvaline Dehydrogenase, domain 2"/>
    <property type="match status" value="1"/>
</dbReference>
<dbReference type="NCBIfam" id="NF000940">
    <property type="entry name" value="PRK00094.1-2"/>
    <property type="match status" value="1"/>
</dbReference>
<feature type="binding site" evidence="13">
    <location>
        <position position="107"/>
    </location>
    <ligand>
        <name>NADPH</name>
        <dbReference type="ChEBI" id="CHEBI:57783"/>
    </ligand>
</feature>
<keyword evidence="7 13" id="KW-0594">Phospholipid biosynthesis</keyword>